<evidence type="ECO:0000313" key="1">
    <source>
        <dbReference type="EMBL" id="CAF0976965.1"/>
    </source>
</evidence>
<dbReference type="EMBL" id="CAJNOK010014308">
    <property type="protein sequence ID" value="CAF1202094.1"/>
    <property type="molecule type" value="Genomic_DNA"/>
</dbReference>
<dbReference type="Proteomes" id="UP000677228">
    <property type="component" value="Unassembled WGS sequence"/>
</dbReference>
<dbReference type="Proteomes" id="UP000663829">
    <property type="component" value="Unassembled WGS sequence"/>
</dbReference>
<keyword evidence="5" id="KW-1185">Reference proteome</keyword>
<protein>
    <submittedName>
        <fullName evidence="1">Uncharacterized protein</fullName>
    </submittedName>
</protein>
<dbReference type="EMBL" id="CAJNOQ010002758">
    <property type="protein sequence ID" value="CAF0976965.1"/>
    <property type="molecule type" value="Genomic_DNA"/>
</dbReference>
<dbReference type="Proteomes" id="UP000682733">
    <property type="component" value="Unassembled WGS sequence"/>
</dbReference>
<organism evidence="1 5">
    <name type="scientific">Didymodactylos carnosus</name>
    <dbReference type="NCBI Taxonomy" id="1234261"/>
    <lineage>
        <taxon>Eukaryota</taxon>
        <taxon>Metazoa</taxon>
        <taxon>Spiralia</taxon>
        <taxon>Gnathifera</taxon>
        <taxon>Rotifera</taxon>
        <taxon>Eurotatoria</taxon>
        <taxon>Bdelloidea</taxon>
        <taxon>Philodinida</taxon>
        <taxon>Philodinidae</taxon>
        <taxon>Didymodactylos</taxon>
    </lineage>
</organism>
<evidence type="ECO:0000313" key="2">
    <source>
        <dbReference type="EMBL" id="CAF1202094.1"/>
    </source>
</evidence>
<reference evidence="1" key="1">
    <citation type="submission" date="2021-02" db="EMBL/GenBank/DDBJ databases">
        <authorList>
            <person name="Nowell W R."/>
        </authorList>
    </citation>
    <scope>NUCLEOTIDE SEQUENCE</scope>
</reference>
<comment type="caution">
    <text evidence="1">The sequence shown here is derived from an EMBL/GenBank/DDBJ whole genome shotgun (WGS) entry which is preliminary data.</text>
</comment>
<evidence type="ECO:0000313" key="4">
    <source>
        <dbReference type="EMBL" id="CAF4011863.1"/>
    </source>
</evidence>
<dbReference type="EMBL" id="CAJOBC010002756">
    <property type="protein sequence ID" value="CAF3749710.1"/>
    <property type="molecule type" value="Genomic_DNA"/>
</dbReference>
<evidence type="ECO:0000313" key="5">
    <source>
        <dbReference type="Proteomes" id="UP000663829"/>
    </source>
</evidence>
<dbReference type="AlphaFoldDB" id="A0A814EWL9"/>
<dbReference type="Proteomes" id="UP000681722">
    <property type="component" value="Unassembled WGS sequence"/>
</dbReference>
<name>A0A814EWL9_9BILA</name>
<accession>A0A814EWL9</accession>
<dbReference type="EMBL" id="CAJOBA010035839">
    <property type="protein sequence ID" value="CAF4011863.1"/>
    <property type="molecule type" value="Genomic_DNA"/>
</dbReference>
<sequence length="228" mass="26103">MVVSHGSAGFIQAYNSMLGKVRQSFSLAINEVHTAPLHERYVKIRSLNYALYFLPEDLQTQFKLQIDDLTKLIADEDEAHRQNLEALFTNVDEDAHAIKEVGMLAERFKKQNLSKHFETLHEQSLEKLRVYKTNVQSSLDKQDIQSAVHAAKKIVEYKESVGAHIPEVTNIYNSICILIMKGFLSCCEILANISTTEQTQSVEKEFNDILVYLRFSDTLDNKAEEFFP</sequence>
<gene>
    <name evidence="1" type="ORF">GPM918_LOCUS12543</name>
    <name evidence="2" type="ORF">OVA965_LOCUS24036</name>
    <name evidence="3" type="ORF">SRO942_LOCUS12538</name>
    <name evidence="4" type="ORF">TMI583_LOCUS24754</name>
</gene>
<proteinExistence type="predicted"/>
<evidence type="ECO:0000313" key="3">
    <source>
        <dbReference type="EMBL" id="CAF3749710.1"/>
    </source>
</evidence>